<dbReference type="EMBL" id="LBWA01000014">
    <property type="protein sequence ID" value="KKQ97265.1"/>
    <property type="molecule type" value="Genomic_DNA"/>
</dbReference>
<comment type="caution">
    <text evidence="2">The sequence shown here is derived from an EMBL/GenBank/DDBJ whole genome shotgun (WGS) entry which is preliminary data.</text>
</comment>
<proteinExistence type="predicted"/>
<feature type="non-terminal residue" evidence="2">
    <location>
        <position position="23"/>
    </location>
</feature>
<feature type="compositionally biased region" description="Basic and acidic residues" evidence="1">
    <location>
        <begin position="12"/>
        <end position="23"/>
    </location>
</feature>
<organism evidence="2 3">
    <name type="scientific">Candidatus Woesebacteria bacterium GW2011_GWA1_39_12</name>
    <dbReference type="NCBI Taxonomy" id="1618549"/>
    <lineage>
        <taxon>Bacteria</taxon>
        <taxon>Candidatus Woeseibacteriota</taxon>
    </lineage>
</organism>
<evidence type="ECO:0000256" key="1">
    <source>
        <dbReference type="SAM" id="MobiDB-lite"/>
    </source>
</evidence>
<protein>
    <submittedName>
        <fullName evidence="2">Uncharacterized protein</fullName>
    </submittedName>
</protein>
<dbReference type="AlphaFoldDB" id="A0A0G0MA92"/>
<name>A0A0G0MA92_9BACT</name>
<gene>
    <name evidence="2" type="ORF">UT23_C0014G0001</name>
</gene>
<sequence>MQELEEIQNSFAKEELKPEIKMD</sequence>
<dbReference type="Proteomes" id="UP000034325">
    <property type="component" value="Unassembled WGS sequence"/>
</dbReference>
<feature type="region of interest" description="Disordered" evidence="1">
    <location>
        <begin position="1"/>
        <end position="23"/>
    </location>
</feature>
<evidence type="ECO:0000313" key="3">
    <source>
        <dbReference type="Proteomes" id="UP000034325"/>
    </source>
</evidence>
<reference evidence="2 3" key="1">
    <citation type="journal article" date="2015" name="Nature">
        <title>rRNA introns, odd ribosomes, and small enigmatic genomes across a large radiation of phyla.</title>
        <authorList>
            <person name="Brown C.T."/>
            <person name="Hug L.A."/>
            <person name="Thomas B.C."/>
            <person name="Sharon I."/>
            <person name="Castelle C.J."/>
            <person name="Singh A."/>
            <person name="Wilkins M.J."/>
            <person name="Williams K.H."/>
            <person name="Banfield J.F."/>
        </authorList>
    </citation>
    <scope>NUCLEOTIDE SEQUENCE [LARGE SCALE GENOMIC DNA]</scope>
</reference>
<accession>A0A0G0MA92</accession>
<evidence type="ECO:0000313" key="2">
    <source>
        <dbReference type="EMBL" id="KKQ97265.1"/>
    </source>
</evidence>